<proteinExistence type="predicted"/>
<dbReference type="PANTHER" id="PTHR35176">
    <property type="entry name" value="HEME OXYGENASE HI_0854-RELATED"/>
    <property type="match status" value="1"/>
</dbReference>
<gene>
    <name evidence="3" type="ORF">LX13_001703</name>
</gene>
<dbReference type="InterPro" id="IPR052019">
    <property type="entry name" value="F420H2_bilvrd_red/Heme_oxyg"/>
</dbReference>
<dbReference type="RefSeq" id="WP_253660922.1">
    <property type="nucleotide sequence ID" value="NZ_BAAAJQ010000001.1"/>
</dbReference>
<feature type="domain" description="Pyridoxamine 5'-phosphate oxidase N-terminal" evidence="2">
    <location>
        <begin position="33"/>
        <end position="116"/>
    </location>
</feature>
<protein>
    <submittedName>
        <fullName evidence="3">Pyridoxamine 5'-phosphate oxidase</fullName>
    </submittedName>
</protein>
<dbReference type="InterPro" id="IPR012349">
    <property type="entry name" value="Split_barrel_FMN-bd"/>
</dbReference>
<evidence type="ECO:0000313" key="4">
    <source>
        <dbReference type="Proteomes" id="UP001206895"/>
    </source>
</evidence>
<dbReference type="Gene3D" id="2.30.110.10">
    <property type="entry name" value="Electron Transport, Fmn-binding Protein, Chain A"/>
    <property type="match status" value="1"/>
</dbReference>
<dbReference type="Pfam" id="PF01243">
    <property type="entry name" value="PNPOx_N"/>
    <property type="match status" value="1"/>
</dbReference>
<reference evidence="3 4" key="1">
    <citation type="submission" date="2022-06" db="EMBL/GenBank/DDBJ databases">
        <title>Genomic Encyclopedia of Archaeal and Bacterial Type Strains, Phase II (KMG-II): from individual species to whole genera.</title>
        <authorList>
            <person name="Goeker M."/>
        </authorList>
    </citation>
    <scope>NUCLEOTIDE SEQUENCE [LARGE SCALE GENOMIC DNA]</scope>
    <source>
        <strain evidence="3 4">DSM 44693</strain>
    </source>
</reference>
<sequence length="176" mass="19260">MSDSVPVPAVSWSDFVDAAPTVSEVFRRRHASAANLVMLATVRADGSPRISPVEPREFEGRLWIVGMPDTTKFRDLGRDPRFCLHTATVDSQVSDGDAKLFGRVVDVPDSALHQRFAQMIFDDIGLDLRGQTFDHFYSAEITGASSVAIVSGDDGPDRMEVTVWTPGSGERVVVKH</sequence>
<name>A0ABT1HCI8_9NOCA</name>
<evidence type="ECO:0000313" key="3">
    <source>
        <dbReference type="EMBL" id="MCP2175884.1"/>
    </source>
</evidence>
<dbReference type="InterPro" id="IPR011576">
    <property type="entry name" value="Pyridox_Oxase_N"/>
</dbReference>
<evidence type="ECO:0000256" key="1">
    <source>
        <dbReference type="ARBA" id="ARBA00023002"/>
    </source>
</evidence>
<dbReference type="PANTHER" id="PTHR35176:SF6">
    <property type="entry name" value="HEME OXYGENASE HI_0854-RELATED"/>
    <property type="match status" value="1"/>
</dbReference>
<dbReference type="SUPFAM" id="SSF50475">
    <property type="entry name" value="FMN-binding split barrel"/>
    <property type="match status" value="1"/>
</dbReference>
<keyword evidence="1" id="KW-0560">Oxidoreductase</keyword>
<keyword evidence="4" id="KW-1185">Reference proteome</keyword>
<dbReference type="Proteomes" id="UP001206895">
    <property type="component" value="Unassembled WGS sequence"/>
</dbReference>
<evidence type="ECO:0000259" key="2">
    <source>
        <dbReference type="Pfam" id="PF01243"/>
    </source>
</evidence>
<accession>A0ABT1HCI8</accession>
<comment type="caution">
    <text evidence="3">The sequence shown here is derived from an EMBL/GenBank/DDBJ whole genome shotgun (WGS) entry which is preliminary data.</text>
</comment>
<dbReference type="EMBL" id="JAMTCJ010000002">
    <property type="protein sequence ID" value="MCP2175884.1"/>
    <property type="molecule type" value="Genomic_DNA"/>
</dbReference>
<organism evidence="3 4">
    <name type="scientific">Williamsia maris</name>
    <dbReference type="NCBI Taxonomy" id="72806"/>
    <lineage>
        <taxon>Bacteria</taxon>
        <taxon>Bacillati</taxon>
        <taxon>Actinomycetota</taxon>
        <taxon>Actinomycetes</taxon>
        <taxon>Mycobacteriales</taxon>
        <taxon>Nocardiaceae</taxon>
        <taxon>Williamsia</taxon>
    </lineage>
</organism>